<dbReference type="EMBL" id="JAFNAA010000034">
    <property type="protein sequence ID" value="MBO1109808.1"/>
    <property type="molecule type" value="Genomic_DNA"/>
</dbReference>
<dbReference type="Proteomes" id="UP000664658">
    <property type="component" value="Unassembled WGS sequence"/>
</dbReference>
<dbReference type="AlphaFoldDB" id="A0A8E0SW26"/>
<dbReference type="RefSeq" id="WP_152136961.1">
    <property type="nucleotide sequence ID" value="NZ_JAFNAA010000034.1"/>
</dbReference>
<comment type="caution">
    <text evidence="1">The sequence shown here is derived from an EMBL/GenBank/DDBJ whole genome shotgun (WGS) entry which is preliminary data.</text>
</comment>
<gene>
    <name evidence="1" type="ORF">J2R62_16650</name>
</gene>
<sequence>MNSVQEVTGSDGFHYRFEFFVESHSMLGIPFRDVSCQMYVDQHFAVQFMAEELFLTGDSIEIHKGRRVIHLPAECSFLFDEMALEG</sequence>
<reference evidence="1" key="1">
    <citation type="submission" date="2021-03" db="EMBL/GenBank/DDBJ databases">
        <title>Plesiomonas shigelloides zfcc0051, isolated from zebrafish feces.</title>
        <authorList>
            <person name="Vanderhoek Z."/>
            <person name="Gaulke C."/>
        </authorList>
    </citation>
    <scope>NUCLEOTIDE SEQUENCE</scope>
    <source>
        <strain evidence="1">Zfcc0051</strain>
    </source>
</reference>
<name>A0A8E0SW26_PLESH</name>
<protein>
    <submittedName>
        <fullName evidence="1">Uncharacterized protein</fullName>
    </submittedName>
</protein>
<evidence type="ECO:0000313" key="2">
    <source>
        <dbReference type="Proteomes" id="UP000664658"/>
    </source>
</evidence>
<accession>A0A8E0SW26</accession>
<evidence type="ECO:0000313" key="1">
    <source>
        <dbReference type="EMBL" id="MBO1109808.1"/>
    </source>
</evidence>
<organism evidence="1 2">
    <name type="scientific">Plesiomonas shigelloides</name>
    <name type="common">Aeromonas shigelloides</name>
    <dbReference type="NCBI Taxonomy" id="703"/>
    <lineage>
        <taxon>Bacteria</taxon>
        <taxon>Pseudomonadati</taxon>
        <taxon>Pseudomonadota</taxon>
        <taxon>Gammaproteobacteria</taxon>
        <taxon>Enterobacterales</taxon>
        <taxon>Enterobacteriaceae</taxon>
        <taxon>Plesiomonas</taxon>
    </lineage>
</organism>
<proteinExistence type="predicted"/>